<keyword evidence="1" id="KW-0812">Transmembrane</keyword>
<dbReference type="RefSeq" id="WP_115481563.1">
    <property type="nucleotide sequence ID" value="NZ_QRCT01000019.1"/>
</dbReference>
<feature type="transmembrane region" description="Helical" evidence="1">
    <location>
        <begin position="9"/>
        <end position="27"/>
    </location>
</feature>
<accession>A0A371AVT0</accession>
<keyword evidence="3" id="KW-1185">Reference proteome</keyword>
<sequence>MTNSRRKHLIMLMLIGLIAICSTLLMLKRNNEPDITTIAVVLPQKETIATSRIMDGIRDYVLNNSIELDVLYVEEITEDDMNQILSEETKNNAIGTIIIYPEKYLKCDEDYRLISENIIAITEFMQNQFGVCAYFSNSSKEKEVYDAPLSTEIFQEIINGIITYIHLNNTYALGYKTIEMMDLNGKKGKLSNVEIKSVKVDKQVIESGDFDELLVE</sequence>
<gene>
    <name evidence="2" type="ORF">DWV06_07485</name>
</gene>
<dbReference type="EMBL" id="QRCT01000019">
    <property type="protein sequence ID" value="RDU23694.1"/>
    <property type="molecule type" value="Genomic_DNA"/>
</dbReference>
<dbReference type="OrthoDB" id="2068084at2"/>
<keyword evidence="1" id="KW-0472">Membrane</keyword>
<dbReference type="Proteomes" id="UP000255036">
    <property type="component" value="Unassembled WGS sequence"/>
</dbReference>
<comment type="caution">
    <text evidence="2">The sequence shown here is derived from an EMBL/GenBank/DDBJ whole genome shotgun (WGS) entry which is preliminary data.</text>
</comment>
<evidence type="ECO:0000313" key="3">
    <source>
        <dbReference type="Proteomes" id="UP000255036"/>
    </source>
</evidence>
<evidence type="ECO:0000256" key="1">
    <source>
        <dbReference type="SAM" id="Phobius"/>
    </source>
</evidence>
<organism evidence="2 3">
    <name type="scientific">Anaerosacchariphilus polymeriproducens</name>
    <dbReference type="NCBI Taxonomy" id="1812858"/>
    <lineage>
        <taxon>Bacteria</taxon>
        <taxon>Bacillati</taxon>
        <taxon>Bacillota</taxon>
        <taxon>Clostridia</taxon>
        <taxon>Lachnospirales</taxon>
        <taxon>Lachnospiraceae</taxon>
        <taxon>Anaerosacchariphilus</taxon>
    </lineage>
</organism>
<dbReference type="AlphaFoldDB" id="A0A371AVT0"/>
<proteinExistence type="predicted"/>
<keyword evidence="1" id="KW-1133">Transmembrane helix</keyword>
<name>A0A371AVT0_9FIRM</name>
<protein>
    <submittedName>
        <fullName evidence="2">Uncharacterized protein</fullName>
    </submittedName>
</protein>
<evidence type="ECO:0000313" key="2">
    <source>
        <dbReference type="EMBL" id="RDU23694.1"/>
    </source>
</evidence>
<reference evidence="2 3" key="1">
    <citation type="submission" date="2018-07" db="EMBL/GenBank/DDBJ databases">
        <title>Anaerosacharophilus polymeroproducens gen. nov. sp. nov., an anaerobic bacterium isolated from salt field.</title>
        <authorList>
            <person name="Kim W."/>
            <person name="Yang S.-H."/>
            <person name="Oh J."/>
            <person name="Lee J.-H."/>
            <person name="Kwon K.K."/>
        </authorList>
    </citation>
    <scope>NUCLEOTIDE SEQUENCE [LARGE SCALE GENOMIC DNA]</scope>
    <source>
        <strain evidence="2 3">MCWD5</strain>
    </source>
</reference>